<proteinExistence type="predicted"/>
<evidence type="ECO:0000313" key="3">
    <source>
        <dbReference type="EMBL" id="RAJ37390.1"/>
    </source>
</evidence>
<comment type="caution">
    <text evidence="3">The sequence shown here is derived from an EMBL/GenBank/DDBJ whole genome shotgun (WGS) entry which is preliminary data.</text>
</comment>
<protein>
    <submittedName>
        <fullName evidence="3">Uncharacterized protein</fullName>
    </submittedName>
</protein>
<dbReference type="OrthoDB" id="5417073at2"/>
<keyword evidence="2" id="KW-1133">Transmembrane helix</keyword>
<dbReference type="EMBL" id="QLLR01000001">
    <property type="protein sequence ID" value="RAJ37390.1"/>
    <property type="molecule type" value="Genomic_DNA"/>
</dbReference>
<name>A0A327T712_9SPHI</name>
<feature type="transmembrane region" description="Helical" evidence="2">
    <location>
        <begin position="6"/>
        <end position="27"/>
    </location>
</feature>
<keyword evidence="2" id="KW-0472">Membrane</keyword>
<reference evidence="3 4" key="1">
    <citation type="submission" date="2018-06" db="EMBL/GenBank/DDBJ databases">
        <title>Genomic Encyclopedia of Archaeal and Bacterial Type Strains, Phase II (KMG-II): from individual species to whole genera.</title>
        <authorList>
            <person name="Goeker M."/>
        </authorList>
    </citation>
    <scope>NUCLEOTIDE SEQUENCE [LARGE SCALE GENOMIC DNA]</scope>
    <source>
        <strain evidence="3 4">DSM 14825</strain>
    </source>
</reference>
<dbReference type="AlphaFoldDB" id="A0A327T712"/>
<dbReference type="Proteomes" id="UP000249754">
    <property type="component" value="Unassembled WGS sequence"/>
</dbReference>
<feature type="region of interest" description="Disordered" evidence="1">
    <location>
        <begin position="49"/>
        <end position="72"/>
    </location>
</feature>
<accession>A0A327T712</accession>
<evidence type="ECO:0000313" key="4">
    <source>
        <dbReference type="Proteomes" id="UP000249754"/>
    </source>
</evidence>
<gene>
    <name evidence="3" type="ORF">LY11_00467</name>
</gene>
<feature type="compositionally biased region" description="Polar residues" evidence="1">
    <location>
        <begin position="49"/>
        <end position="63"/>
    </location>
</feature>
<dbReference type="RefSeq" id="WP_111632099.1">
    <property type="nucleotide sequence ID" value="NZ_QLLR01000001.1"/>
</dbReference>
<organism evidence="3 4">
    <name type="scientific">Pedobacter cryoconitis</name>
    <dbReference type="NCBI Taxonomy" id="188932"/>
    <lineage>
        <taxon>Bacteria</taxon>
        <taxon>Pseudomonadati</taxon>
        <taxon>Bacteroidota</taxon>
        <taxon>Sphingobacteriia</taxon>
        <taxon>Sphingobacteriales</taxon>
        <taxon>Sphingobacteriaceae</taxon>
        <taxon>Pedobacter</taxon>
    </lineage>
</organism>
<sequence length="153" mass="17608">MKLKHYIVFYSIIIIIILLCCIILFFNSRVDDVHLKKENEISETVTESLDSTTFENDTASGPITYTPPQEAQQPANQEYFSGWDGSNPEFVAAIKNRMNDPDSFEHIETTYNDKGDYLEIKMKYRGKNSYNATIRNINICNFDKSTRTVTAID</sequence>
<keyword evidence="2" id="KW-0812">Transmembrane</keyword>
<evidence type="ECO:0000256" key="2">
    <source>
        <dbReference type="SAM" id="Phobius"/>
    </source>
</evidence>
<evidence type="ECO:0000256" key="1">
    <source>
        <dbReference type="SAM" id="MobiDB-lite"/>
    </source>
</evidence>